<gene>
    <name evidence="1" type="ORF">LIQ08_19910</name>
</gene>
<organism evidence="1 2">
    <name type="scientific">Mediterraneibacter gnavus</name>
    <name type="common">Ruminococcus gnavus</name>
    <dbReference type="NCBI Taxonomy" id="33038"/>
    <lineage>
        <taxon>Bacteria</taxon>
        <taxon>Bacillati</taxon>
        <taxon>Bacillota</taxon>
        <taxon>Clostridia</taxon>
        <taxon>Lachnospirales</taxon>
        <taxon>Lachnospiraceae</taxon>
        <taxon>Mediterraneibacter</taxon>
    </lineage>
</organism>
<protein>
    <submittedName>
        <fullName evidence="1">Uncharacterized protein</fullName>
    </submittedName>
</protein>
<dbReference type="EMBL" id="JAJBOM010000262">
    <property type="protein sequence ID" value="MCB5621365.1"/>
    <property type="molecule type" value="Genomic_DNA"/>
</dbReference>
<accession>A0AAJ1F6V1</accession>
<evidence type="ECO:0000313" key="1">
    <source>
        <dbReference type="EMBL" id="MCB5621365.1"/>
    </source>
</evidence>
<dbReference type="AlphaFoldDB" id="A0AAJ1F6V1"/>
<reference evidence="1" key="1">
    <citation type="submission" date="2021-10" db="EMBL/GenBank/DDBJ databases">
        <title>Collection of gut derived symbiotic bacterial strains cultured from healthy donors.</title>
        <authorList>
            <person name="Lin H."/>
            <person name="Littmann E."/>
            <person name="Claire K."/>
            <person name="Pamer E."/>
        </authorList>
    </citation>
    <scope>NUCLEOTIDE SEQUENCE</scope>
    <source>
        <strain evidence="1">MSK.23.18</strain>
    </source>
</reference>
<comment type="caution">
    <text evidence="1">The sequence shown here is derived from an EMBL/GenBank/DDBJ whole genome shotgun (WGS) entry which is preliminary data.</text>
</comment>
<feature type="non-terminal residue" evidence="1">
    <location>
        <position position="1"/>
    </location>
</feature>
<proteinExistence type="predicted"/>
<sequence length="70" mass="8256">FRRVLFRSEKTAYEIRVSKQRSYHTVTAMQDAWHKGFEKIIYAMRVLALLYDMVPDGETELNCNWGDGVL</sequence>
<feature type="non-terminal residue" evidence="1">
    <location>
        <position position="70"/>
    </location>
</feature>
<evidence type="ECO:0000313" key="2">
    <source>
        <dbReference type="Proteomes" id="UP001297370"/>
    </source>
</evidence>
<name>A0AAJ1F6V1_MEDGN</name>
<dbReference type="Proteomes" id="UP001297370">
    <property type="component" value="Unassembled WGS sequence"/>
</dbReference>